<evidence type="ECO:0000313" key="2">
    <source>
        <dbReference type="EnsemblMetazoa" id="OVOC5584.1"/>
    </source>
</evidence>
<organism evidence="2 3">
    <name type="scientific">Onchocerca volvulus</name>
    <dbReference type="NCBI Taxonomy" id="6282"/>
    <lineage>
        <taxon>Eukaryota</taxon>
        <taxon>Metazoa</taxon>
        <taxon>Ecdysozoa</taxon>
        <taxon>Nematoda</taxon>
        <taxon>Chromadorea</taxon>
        <taxon>Rhabditida</taxon>
        <taxon>Spirurina</taxon>
        <taxon>Spiruromorpha</taxon>
        <taxon>Filarioidea</taxon>
        <taxon>Onchocercidae</taxon>
        <taxon>Onchocerca</taxon>
    </lineage>
</organism>
<sequence>MNQYLLPFFSLFIAFADSIHEARRLNCHYIGVLEEERGQKKEEKKAAREWYHSDVDIDGEGR</sequence>
<proteinExistence type="predicted"/>
<feature type="signal peptide" evidence="1">
    <location>
        <begin position="1"/>
        <end position="18"/>
    </location>
</feature>
<dbReference type="EnsemblMetazoa" id="OVOC5584.1">
    <property type="protein sequence ID" value="OVOC5584.1"/>
    <property type="gene ID" value="WBGene00242393"/>
</dbReference>
<dbReference type="AlphaFoldDB" id="A0A8R1TVT1"/>
<reference evidence="2" key="2">
    <citation type="submission" date="2022-06" db="UniProtKB">
        <authorList>
            <consortium name="EnsemblMetazoa"/>
        </authorList>
    </citation>
    <scope>IDENTIFICATION</scope>
</reference>
<evidence type="ECO:0000256" key="1">
    <source>
        <dbReference type="SAM" id="SignalP"/>
    </source>
</evidence>
<protein>
    <submittedName>
        <fullName evidence="2">Uncharacterized protein</fullName>
    </submittedName>
</protein>
<accession>A0A8R1TVT1</accession>
<name>A0A8R1TVT1_ONCVO</name>
<feature type="chain" id="PRO_5035785712" evidence="1">
    <location>
        <begin position="19"/>
        <end position="62"/>
    </location>
</feature>
<reference evidence="3" key="1">
    <citation type="submission" date="2013-10" db="EMBL/GenBank/DDBJ databases">
        <title>Genome sequencing of Onchocerca volvulus.</title>
        <authorList>
            <person name="Cotton J."/>
            <person name="Tsai J."/>
            <person name="Stanley E."/>
            <person name="Tracey A."/>
            <person name="Holroyd N."/>
            <person name="Lustigman S."/>
            <person name="Berriman M."/>
        </authorList>
    </citation>
    <scope>NUCLEOTIDE SEQUENCE</scope>
</reference>
<dbReference type="EMBL" id="CMVM020000161">
    <property type="status" value="NOT_ANNOTATED_CDS"/>
    <property type="molecule type" value="Genomic_DNA"/>
</dbReference>
<dbReference type="Proteomes" id="UP000024404">
    <property type="component" value="Unassembled WGS sequence"/>
</dbReference>
<keyword evidence="3" id="KW-1185">Reference proteome</keyword>
<keyword evidence="1" id="KW-0732">Signal</keyword>
<evidence type="ECO:0000313" key="3">
    <source>
        <dbReference type="Proteomes" id="UP000024404"/>
    </source>
</evidence>